<dbReference type="InterPro" id="IPR029033">
    <property type="entry name" value="His_PPase_superfam"/>
</dbReference>
<dbReference type="STRING" id="634177.GLX_23130"/>
<sequence>MIHIVKQEFVMENLQPFVFLRHGETDWNKSGLLQGRSNIPLNDTGRQQAYQAAQKLKNLSVTRVLVSPLQRAIETARLAFPDRLEMIEIEENLTECDFGKLDGKSIKNVMIEHGINEKQQLVKIISKYGESWEEIQKRCNSFFTKMERIQDNKSRIVLVGHDVVFQEISEKLTGLWLNSQHGQPNYFNKSIDGWKITEFNESFPA</sequence>
<dbReference type="PANTHER" id="PTHR48100">
    <property type="entry name" value="BROAD-SPECIFICITY PHOSPHATASE YOR283W-RELATED"/>
    <property type="match status" value="1"/>
</dbReference>
<dbReference type="EMBL" id="AP012159">
    <property type="protein sequence ID" value="BAK84725.1"/>
    <property type="molecule type" value="Genomic_DNA"/>
</dbReference>
<dbReference type="CDD" id="cd07067">
    <property type="entry name" value="HP_PGM_like"/>
    <property type="match status" value="1"/>
</dbReference>
<feature type="active site" description="Proton donor/acceptor" evidence="1">
    <location>
        <position position="95"/>
    </location>
</feature>
<name>G2I1B7_KOMMN</name>
<proteinExistence type="predicted"/>
<dbReference type="eggNOG" id="COG0406">
    <property type="taxonomic scope" value="Bacteria"/>
</dbReference>
<gene>
    <name evidence="3" type="ordered locus">GLX_23130</name>
</gene>
<feature type="binding site" evidence="2">
    <location>
        <position position="71"/>
    </location>
    <ligand>
        <name>substrate</name>
    </ligand>
</feature>
<dbReference type="Pfam" id="PF00300">
    <property type="entry name" value="His_Phos_1"/>
    <property type="match status" value="1"/>
</dbReference>
<evidence type="ECO:0000313" key="4">
    <source>
        <dbReference type="Proteomes" id="UP000009044"/>
    </source>
</evidence>
<dbReference type="KEGG" id="gxy:GLX_23130"/>
<dbReference type="HOGENOM" id="CLU_033323_9_4_5"/>
<dbReference type="PANTHER" id="PTHR48100:SF44">
    <property type="entry name" value="PHOSPHATASE C1620.13-RELATED"/>
    <property type="match status" value="1"/>
</dbReference>
<protein>
    <submittedName>
        <fullName evidence="3">Phosphoglycerate mutase</fullName>
    </submittedName>
</protein>
<dbReference type="GO" id="GO:0016791">
    <property type="term" value="F:phosphatase activity"/>
    <property type="evidence" value="ECO:0007669"/>
    <property type="project" value="TreeGrafter"/>
</dbReference>
<dbReference type="SUPFAM" id="SSF53254">
    <property type="entry name" value="Phosphoglycerate mutase-like"/>
    <property type="match status" value="1"/>
</dbReference>
<feature type="active site" description="Tele-phosphohistidine intermediate" evidence="1">
    <location>
        <position position="22"/>
    </location>
</feature>
<organism evidence="3 4">
    <name type="scientific">Komagataeibacter medellinensis (strain NBRC 3288 / BCRC 11682 / LMG 1693 / Kondo 51)</name>
    <name type="common">Gluconacetobacter medellinensis</name>
    <dbReference type="NCBI Taxonomy" id="634177"/>
    <lineage>
        <taxon>Bacteria</taxon>
        <taxon>Pseudomonadati</taxon>
        <taxon>Pseudomonadota</taxon>
        <taxon>Alphaproteobacteria</taxon>
        <taxon>Acetobacterales</taxon>
        <taxon>Acetobacteraceae</taxon>
        <taxon>Komagataeibacter</taxon>
    </lineage>
</organism>
<dbReference type="SMART" id="SM00855">
    <property type="entry name" value="PGAM"/>
    <property type="match status" value="1"/>
</dbReference>
<dbReference type="Gene3D" id="3.40.50.1240">
    <property type="entry name" value="Phosphoglycerate mutase-like"/>
    <property type="match status" value="1"/>
</dbReference>
<evidence type="ECO:0000313" key="3">
    <source>
        <dbReference type="EMBL" id="BAK84725.1"/>
    </source>
</evidence>
<dbReference type="AlphaFoldDB" id="G2I1B7"/>
<reference evidence="4" key="1">
    <citation type="journal article" date="2011" name="J. Bacteriol.">
        <title>Complete genome sequence of NBRC 3288, a unique cellulose-nonproducing strain of Gluconacetobacter xylinus isolated from vinegar.</title>
        <authorList>
            <person name="Ogino H."/>
            <person name="Azuma Y."/>
            <person name="Hosoyama A."/>
            <person name="Nakazawa H."/>
            <person name="Matsutani M."/>
            <person name="Hasegawa A."/>
            <person name="Otsuyama K."/>
            <person name="Matsushita K."/>
            <person name="Fujita N."/>
            <person name="Shirai M."/>
        </authorList>
    </citation>
    <scope>NUCLEOTIDE SEQUENCE [LARGE SCALE GENOMIC DNA]</scope>
    <source>
        <strain evidence="4">NBRC 3288 / BCRC 11682 / LMG 1693</strain>
    </source>
</reference>
<dbReference type="InterPro" id="IPR050275">
    <property type="entry name" value="PGM_Phosphatase"/>
</dbReference>
<feature type="binding site" evidence="2">
    <location>
        <begin position="21"/>
        <end position="28"/>
    </location>
    <ligand>
        <name>substrate</name>
    </ligand>
</feature>
<evidence type="ECO:0000256" key="2">
    <source>
        <dbReference type="PIRSR" id="PIRSR613078-2"/>
    </source>
</evidence>
<accession>G2I1B7</accession>
<dbReference type="GO" id="GO:0005829">
    <property type="term" value="C:cytosol"/>
    <property type="evidence" value="ECO:0007669"/>
    <property type="project" value="TreeGrafter"/>
</dbReference>
<dbReference type="InterPro" id="IPR013078">
    <property type="entry name" value="His_Pase_superF_clade-1"/>
</dbReference>
<evidence type="ECO:0000256" key="1">
    <source>
        <dbReference type="PIRSR" id="PIRSR613078-1"/>
    </source>
</evidence>
<dbReference type="Proteomes" id="UP000009044">
    <property type="component" value="Chromosome"/>
</dbReference>